<keyword evidence="2" id="KW-1185">Reference proteome</keyword>
<organism evidence="1 2">
    <name type="scientific">Chaenocephalus aceratus</name>
    <name type="common">Blackfin icefish</name>
    <name type="synonym">Chaenichthys aceratus</name>
    <dbReference type="NCBI Taxonomy" id="36190"/>
    <lineage>
        <taxon>Eukaryota</taxon>
        <taxon>Metazoa</taxon>
        <taxon>Chordata</taxon>
        <taxon>Craniata</taxon>
        <taxon>Vertebrata</taxon>
        <taxon>Euteleostomi</taxon>
        <taxon>Actinopterygii</taxon>
        <taxon>Neopterygii</taxon>
        <taxon>Teleostei</taxon>
        <taxon>Neoteleostei</taxon>
        <taxon>Acanthomorphata</taxon>
        <taxon>Eupercaria</taxon>
        <taxon>Perciformes</taxon>
        <taxon>Notothenioidei</taxon>
        <taxon>Channichthyidae</taxon>
        <taxon>Chaenocephalus</taxon>
    </lineage>
</organism>
<accession>A0ACB9X2E9</accession>
<evidence type="ECO:0000313" key="2">
    <source>
        <dbReference type="Proteomes" id="UP001057452"/>
    </source>
</evidence>
<evidence type="ECO:0000313" key="1">
    <source>
        <dbReference type="EMBL" id="KAI4820680.1"/>
    </source>
</evidence>
<dbReference type="EMBL" id="CM043793">
    <property type="protein sequence ID" value="KAI4820680.1"/>
    <property type="molecule type" value="Genomic_DNA"/>
</dbReference>
<feature type="non-terminal residue" evidence="1">
    <location>
        <position position="61"/>
    </location>
</feature>
<dbReference type="Proteomes" id="UP001057452">
    <property type="component" value="Chromosome 9"/>
</dbReference>
<reference evidence="1" key="1">
    <citation type="submission" date="2022-05" db="EMBL/GenBank/DDBJ databases">
        <title>Chromosome-level genome of Chaenocephalus aceratus.</title>
        <authorList>
            <person name="Park H."/>
        </authorList>
    </citation>
    <scope>NUCLEOTIDE SEQUENCE</scope>
    <source>
        <strain evidence="1">KU_202001</strain>
    </source>
</reference>
<protein>
    <submittedName>
        <fullName evidence="1">Uncharacterized protein</fullName>
    </submittedName>
</protein>
<feature type="non-terminal residue" evidence="1">
    <location>
        <position position="1"/>
    </location>
</feature>
<gene>
    <name evidence="1" type="ORF">KUCAC02_028651</name>
</gene>
<name>A0ACB9X2E9_CHAAC</name>
<comment type="caution">
    <text evidence="1">The sequence shown here is derived from an EMBL/GenBank/DDBJ whole genome shotgun (WGS) entry which is preliminary data.</text>
</comment>
<proteinExistence type="predicted"/>
<sequence length="61" mass="6909">FLPSRPSDRGPSDPPKEPDRGRRVQREGFWLAAWLAFSSTHSWPRVSDVGSEKLFSPTTPK</sequence>